<feature type="zinc finger region" description="dksA C4-type" evidence="4">
    <location>
        <begin position="84"/>
        <end position="108"/>
    </location>
</feature>
<dbReference type="Gene3D" id="1.20.120.910">
    <property type="entry name" value="DksA, coiled-coil domain"/>
    <property type="match status" value="1"/>
</dbReference>
<gene>
    <name evidence="6" type="ORF">ENQ76_11890</name>
</gene>
<comment type="caution">
    <text evidence="6">The sequence shown here is derived from an EMBL/GenBank/DDBJ whole genome shotgun (WGS) entry which is preliminary data.</text>
</comment>
<organism evidence="6">
    <name type="scientific">Schlesneria paludicola</name>
    <dbReference type="NCBI Taxonomy" id="360056"/>
    <lineage>
        <taxon>Bacteria</taxon>
        <taxon>Pseudomonadati</taxon>
        <taxon>Planctomycetota</taxon>
        <taxon>Planctomycetia</taxon>
        <taxon>Planctomycetales</taxon>
        <taxon>Planctomycetaceae</taxon>
        <taxon>Schlesneria</taxon>
    </lineage>
</organism>
<dbReference type="InterPro" id="IPR037187">
    <property type="entry name" value="DnaK_N"/>
</dbReference>
<dbReference type="EMBL" id="DSOK01000331">
    <property type="protein sequence ID" value="HEN16155.1"/>
    <property type="molecule type" value="Genomic_DNA"/>
</dbReference>
<dbReference type="InterPro" id="IPR000962">
    <property type="entry name" value="Znf_DskA_TraR"/>
</dbReference>
<feature type="domain" description="Zinc finger DksA/TraR C4-type" evidence="5">
    <location>
        <begin position="79"/>
        <end position="114"/>
    </location>
</feature>
<keyword evidence="3" id="KW-0862">Zinc</keyword>
<dbReference type="SUPFAM" id="SSF57716">
    <property type="entry name" value="Glucocorticoid receptor-like (DNA-binding domain)"/>
    <property type="match status" value="1"/>
</dbReference>
<dbReference type="InterPro" id="IPR020458">
    <property type="entry name" value="Znf_DskA_TraR_CS"/>
</dbReference>
<accession>A0A7C2P6S9</accession>
<dbReference type="Pfam" id="PF01258">
    <property type="entry name" value="zf-dskA_traR"/>
    <property type="match status" value="1"/>
</dbReference>
<reference evidence="6" key="1">
    <citation type="journal article" date="2020" name="mSystems">
        <title>Genome- and Community-Level Interaction Insights into Carbon Utilization and Element Cycling Functions of Hydrothermarchaeota in Hydrothermal Sediment.</title>
        <authorList>
            <person name="Zhou Z."/>
            <person name="Liu Y."/>
            <person name="Xu W."/>
            <person name="Pan J."/>
            <person name="Luo Z.H."/>
            <person name="Li M."/>
        </authorList>
    </citation>
    <scope>NUCLEOTIDE SEQUENCE [LARGE SCALE GENOMIC DNA]</scope>
    <source>
        <strain evidence="6">SpSt-339</strain>
    </source>
</reference>
<keyword evidence="2" id="KW-0863">Zinc-finger</keyword>
<protein>
    <submittedName>
        <fullName evidence="6">TraR/DksA family transcriptional regulator</fullName>
    </submittedName>
</protein>
<evidence type="ECO:0000313" key="6">
    <source>
        <dbReference type="EMBL" id="HEN16155.1"/>
    </source>
</evidence>
<proteinExistence type="predicted"/>
<evidence type="ECO:0000256" key="4">
    <source>
        <dbReference type="PROSITE-ProRule" id="PRU00510"/>
    </source>
</evidence>
<dbReference type="SUPFAM" id="SSF109635">
    <property type="entry name" value="DnaK suppressor protein DksA, alpha-hairpin domain"/>
    <property type="match status" value="1"/>
</dbReference>
<dbReference type="PROSITE" id="PS51128">
    <property type="entry name" value="ZF_DKSA_2"/>
    <property type="match status" value="1"/>
</dbReference>
<dbReference type="PANTHER" id="PTHR33823:SF4">
    <property type="entry name" value="GENERAL STRESS PROTEIN 16O"/>
    <property type="match status" value="1"/>
</dbReference>
<dbReference type="PROSITE" id="PS01102">
    <property type="entry name" value="ZF_DKSA_1"/>
    <property type="match status" value="1"/>
</dbReference>
<name>A0A7C2P6S9_9PLAN</name>
<dbReference type="GO" id="GO:0008270">
    <property type="term" value="F:zinc ion binding"/>
    <property type="evidence" value="ECO:0007669"/>
    <property type="project" value="UniProtKB-KW"/>
</dbReference>
<evidence type="ECO:0000256" key="1">
    <source>
        <dbReference type="ARBA" id="ARBA00022723"/>
    </source>
</evidence>
<keyword evidence="1" id="KW-0479">Metal-binding</keyword>
<sequence>MTRKDALLRLHSRLIDQRESLRGKIAEDLGLTYSRDDGINDLGEVASQMEQSELHSQLAALESRELRQIEVAIAKIRNGTFGTCERCQKSIPIARLQALPYTSVCIDCQRKQERRASHEDEFEANWASALEYERRSNDREVSLSDLDG</sequence>
<evidence type="ECO:0000256" key="3">
    <source>
        <dbReference type="ARBA" id="ARBA00022833"/>
    </source>
</evidence>
<evidence type="ECO:0000259" key="5">
    <source>
        <dbReference type="Pfam" id="PF01258"/>
    </source>
</evidence>
<evidence type="ECO:0000256" key="2">
    <source>
        <dbReference type="ARBA" id="ARBA00022771"/>
    </source>
</evidence>
<dbReference type="AlphaFoldDB" id="A0A7C2P6S9"/>
<dbReference type="PANTHER" id="PTHR33823">
    <property type="entry name" value="RNA POLYMERASE-BINDING TRANSCRIPTION FACTOR DKSA-RELATED"/>
    <property type="match status" value="1"/>
</dbReference>